<feature type="domain" description="CHY-type" evidence="7">
    <location>
        <begin position="583"/>
        <end position="651"/>
    </location>
</feature>
<dbReference type="SUPFAM" id="SSF161219">
    <property type="entry name" value="CHY zinc finger-like"/>
    <property type="match status" value="1"/>
</dbReference>
<dbReference type="PROSITE" id="PS50908">
    <property type="entry name" value="RWD"/>
    <property type="match status" value="1"/>
</dbReference>
<dbReference type="SUPFAM" id="SSF54495">
    <property type="entry name" value="UBC-like"/>
    <property type="match status" value="1"/>
</dbReference>
<dbReference type="PROSITE" id="PS51266">
    <property type="entry name" value="ZF_CHY"/>
    <property type="match status" value="1"/>
</dbReference>
<gene>
    <name evidence="8" type="ORF">PoMZ_09589</name>
</gene>
<dbReference type="InterPro" id="IPR008913">
    <property type="entry name" value="Znf_CHY"/>
</dbReference>
<dbReference type="InterPro" id="IPR006575">
    <property type="entry name" value="RWD_dom"/>
</dbReference>
<evidence type="ECO:0000313" key="9">
    <source>
        <dbReference type="Proteomes" id="UP000294847"/>
    </source>
</evidence>
<name>A0A4P7MUV5_PYROR</name>
<feature type="region of interest" description="Disordered" evidence="5">
    <location>
        <begin position="367"/>
        <end position="417"/>
    </location>
</feature>
<dbReference type="CDD" id="cd11605">
    <property type="entry name" value="RWD_DRWD_ELF-like"/>
    <property type="match status" value="1"/>
</dbReference>
<evidence type="ECO:0008006" key="10">
    <source>
        <dbReference type="Google" id="ProtNLM"/>
    </source>
</evidence>
<feature type="region of interest" description="Disordered" evidence="5">
    <location>
        <begin position="1"/>
        <end position="38"/>
    </location>
</feature>
<keyword evidence="3" id="KW-0862">Zinc</keyword>
<dbReference type="Gene3D" id="3.10.110.10">
    <property type="entry name" value="Ubiquitin Conjugating Enzyme"/>
    <property type="match status" value="1"/>
</dbReference>
<dbReference type="AlphaFoldDB" id="A0A4P7MUV5"/>
<feature type="compositionally biased region" description="Polar residues" evidence="5">
    <location>
        <begin position="1"/>
        <end position="16"/>
    </location>
</feature>
<keyword evidence="2 4" id="KW-0863">Zinc-finger</keyword>
<evidence type="ECO:0000256" key="3">
    <source>
        <dbReference type="ARBA" id="ARBA00022833"/>
    </source>
</evidence>
<proteinExistence type="predicted"/>
<dbReference type="Pfam" id="PF05773">
    <property type="entry name" value="RWD"/>
    <property type="match status" value="1"/>
</dbReference>
<dbReference type="Proteomes" id="UP000294847">
    <property type="component" value="Chromosome 1"/>
</dbReference>
<dbReference type="InterPro" id="IPR037274">
    <property type="entry name" value="Znf_CHY_sf"/>
</dbReference>
<protein>
    <recommendedName>
        <fullName evidence="10">CHY-type domain-containing protein</fullName>
    </recommendedName>
</protein>
<feature type="domain" description="RWD" evidence="6">
    <location>
        <begin position="41"/>
        <end position="147"/>
    </location>
</feature>
<evidence type="ECO:0000256" key="2">
    <source>
        <dbReference type="ARBA" id="ARBA00022771"/>
    </source>
</evidence>
<evidence type="ECO:0000256" key="1">
    <source>
        <dbReference type="ARBA" id="ARBA00022723"/>
    </source>
</evidence>
<feature type="compositionally biased region" description="Acidic residues" evidence="5">
    <location>
        <begin position="380"/>
        <end position="394"/>
    </location>
</feature>
<evidence type="ECO:0000256" key="5">
    <source>
        <dbReference type="SAM" id="MobiDB-lite"/>
    </source>
</evidence>
<reference evidence="8 9" key="1">
    <citation type="journal article" date="2019" name="Mol. Biol. Evol.">
        <title>Blast fungal genomes show frequent chromosomal changes, gene gains and losses, and effector gene turnover.</title>
        <authorList>
            <person name="Gomez Luciano L.B."/>
            <person name="Jason Tsai I."/>
            <person name="Chuma I."/>
            <person name="Tosa Y."/>
            <person name="Chen Y.H."/>
            <person name="Li J.Y."/>
            <person name="Li M.Y."/>
            <person name="Jade Lu M.Y."/>
            <person name="Nakayashiki H."/>
            <person name="Li W.H."/>
        </authorList>
    </citation>
    <scope>NUCLEOTIDE SEQUENCE [LARGE SCALE GENOMIC DNA]</scope>
    <source>
        <strain evidence="8">MZ5-1-6</strain>
    </source>
</reference>
<evidence type="ECO:0000256" key="4">
    <source>
        <dbReference type="PROSITE-ProRule" id="PRU00601"/>
    </source>
</evidence>
<accession>A0A4P7MUV5</accession>
<evidence type="ECO:0000259" key="6">
    <source>
        <dbReference type="PROSITE" id="PS50908"/>
    </source>
</evidence>
<dbReference type="EMBL" id="CP034204">
    <property type="protein sequence ID" value="QBZ53899.1"/>
    <property type="molecule type" value="Genomic_DNA"/>
</dbReference>
<keyword evidence="1" id="KW-0479">Metal-binding</keyword>
<evidence type="ECO:0000259" key="7">
    <source>
        <dbReference type="PROSITE" id="PS51266"/>
    </source>
</evidence>
<dbReference type="Pfam" id="PF05495">
    <property type="entry name" value="zf-CHY"/>
    <property type="match status" value="1"/>
</dbReference>
<organism evidence="8 9">
    <name type="scientific">Pyricularia oryzae</name>
    <name type="common">Rice blast fungus</name>
    <name type="synonym">Magnaporthe oryzae</name>
    <dbReference type="NCBI Taxonomy" id="318829"/>
    <lineage>
        <taxon>Eukaryota</taxon>
        <taxon>Fungi</taxon>
        <taxon>Dikarya</taxon>
        <taxon>Ascomycota</taxon>
        <taxon>Pezizomycotina</taxon>
        <taxon>Sordariomycetes</taxon>
        <taxon>Sordariomycetidae</taxon>
        <taxon>Magnaporthales</taxon>
        <taxon>Pyriculariaceae</taxon>
        <taxon>Pyricularia</taxon>
    </lineage>
</organism>
<dbReference type="InterPro" id="IPR016135">
    <property type="entry name" value="UBQ-conjugating_enzyme/RWD"/>
</dbReference>
<dbReference type="GO" id="GO:0008270">
    <property type="term" value="F:zinc ion binding"/>
    <property type="evidence" value="ECO:0007669"/>
    <property type="project" value="UniProtKB-KW"/>
</dbReference>
<evidence type="ECO:0000313" key="8">
    <source>
        <dbReference type="EMBL" id="QBZ53899.1"/>
    </source>
</evidence>
<feature type="compositionally biased region" description="Low complexity" evidence="5">
    <location>
        <begin position="20"/>
        <end position="33"/>
    </location>
</feature>
<sequence length="694" mass="77096">MSTTDRGASGTDSQQAVAEVSSSRVVPKPVPQSQARDTRAYQLQQLRKRYSPKELSPNGEGGVAYLQFRMKPSDPDFPYELDHLEVELRIPSTYPKEPPSLSVENRDIPRGFRINIERGWDKLVAERKGASTLLSLMNALDRNLETFLSEQKAETVKMTIFKDTRHLDAMAAEAASQPETVVQPPPQRRPLYRPETFTREQVTEAKAIRAQETRQLEARMGRLPLYQKSSDGIVYTLPLDPKRRSELPVGLRPVKSVQLIIPLLYPLQQIRVLLNDVASDEAEPVEEIFAEKAAAQRTMNLMSQVNYLTQNIHVLARQVQANREAALAAERMQAKVERKAEDVDGHGRAAAHVSSLDDVKGHVKVIPRPPEWSYGNAGESESDSEDSYDSDEDGQGGASLGPLDAQEPTSSSTRMTEKGTAITFPSIELYGVEILEINTLSVSVKCLRCKTNNDLGGLKHNVDKVSSCKKCATEFVATFRPELVHQNSTRAGFINLSGCTVTDLLPSTFVPTCSKCSTAAAQGFVSVRGDATTNVCRECHGRFTFKIPEVKLQSYSSGAPGSLPPTSGPRRRQEKLGLHAGDPLPARGACEHYKKSYRWFRFSCCDRVSACDKCHDAEADGHVHEWANRMICGWCSREQNYRVDSCGFCGRSVVGRRGTGYWEGGKGTRDQVLMRRNDKRKHRRIGGGEGKKKE</sequence>